<feature type="domain" description="DC1" evidence="3">
    <location>
        <begin position="129"/>
        <end position="177"/>
    </location>
</feature>
<sequence length="347" mass="38624">MASKKPVNRPSVRHPSHNHPLRVFKAQNEDEIICSGCELDLTGQAFKCTKDCDYFLHKSCFDLPREINHKSHPDHPITLFYSPSYDHQSYECDACGEYGSGFTYNCSVCKYDVHVGCAFIPETVDREDHKHPLTLLYKIPCEDGKMYVCDVCEEEVSENLWTYYCKECDYGTHVHSCALDEDYEKEEEENRESSSAASRMKSLMKAQDEIAAMKLESPGGGLRWFLYRRRCRLSLLLSLFPSSPLSRLILPLSSSADILSIVVSLPSPASLSGGEVSGAVVRRGCESELAVVDTRTLVLGWGCSSLRSLSKSICLSSPVRGGWSWSRFWISIGCSGGGDDSLPAVSP</sequence>
<dbReference type="InterPro" id="IPR046349">
    <property type="entry name" value="C1-like_sf"/>
</dbReference>
<dbReference type="EMBL" id="JAGKQM010000487">
    <property type="protein sequence ID" value="KAH0854291.1"/>
    <property type="molecule type" value="Genomic_DNA"/>
</dbReference>
<feature type="domain" description="DC1" evidence="3">
    <location>
        <begin position="70"/>
        <end position="118"/>
    </location>
</feature>
<keyword evidence="6" id="KW-1185">Reference proteome</keyword>
<comment type="caution">
    <text evidence="5">The sequence shown here is derived from an EMBL/GenBank/DDBJ whole genome shotgun (WGS) entry which is preliminary data.</text>
</comment>
<dbReference type="EMBL" id="JAGKQM010000018">
    <property type="protein sequence ID" value="KAH0863138.1"/>
    <property type="molecule type" value="Genomic_DNA"/>
</dbReference>
<dbReference type="InterPro" id="IPR004146">
    <property type="entry name" value="DC1"/>
</dbReference>
<evidence type="ECO:0000313" key="6">
    <source>
        <dbReference type="Proteomes" id="UP000824890"/>
    </source>
</evidence>
<feature type="region of interest" description="Disordered" evidence="2">
    <location>
        <begin position="1"/>
        <end position="20"/>
    </location>
</feature>
<dbReference type="PANTHER" id="PTHR46288">
    <property type="entry name" value="PHORBOL-ESTER/DAG-TYPE DOMAIN-CONTAINING PROTEIN"/>
    <property type="match status" value="1"/>
</dbReference>
<gene>
    <name evidence="5" type="ORF">HID58_080349</name>
    <name evidence="4" type="ORF">HID58_083951</name>
</gene>
<feature type="domain" description="DC1" evidence="3">
    <location>
        <begin position="15"/>
        <end position="60"/>
    </location>
</feature>
<feature type="compositionally biased region" description="Basic residues" evidence="2">
    <location>
        <begin position="11"/>
        <end position="20"/>
    </location>
</feature>
<protein>
    <recommendedName>
        <fullName evidence="3">DC1 domain-containing protein</fullName>
    </recommendedName>
</protein>
<dbReference type="Proteomes" id="UP000824890">
    <property type="component" value="Unassembled WGS sequence"/>
</dbReference>
<organism evidence="5 6">
    <name type="scientific">Brassica napus</name>
    <name type="common">Rape</name>
    <dbReference type="NCBI Taxonomy" id="3708"/>
    <lineage>
        <taxon>Eukaryota</taxon>
        <taxon>Viridiplantae</taxon>
        <taxon>Streptophyta</taxon>
        <taxon>Embryophyta</taxon>
        <taxon>Tracheophyta</taxon>
        <taxon>Spermatophyta</taxon>
        <taxon>Magnoliopsida</taxon>
        <taxon>eudicotyledons</taxon>
        <taxon>Gunneridae</taxon>
        <taxon>Pentapetalae</taxon>
        <taxon>rosids</taxon>
        <taxon>malvids</taxon>
        <taxon>Brassicales</taxon>
        <taxon>Brassicaceae</taxon>
        <taxon>Brassiceae</taxon>
        <taxon>Brassica</taxon>
    </lineage>
</organism>
<dbReference type="PANTHER" id="PTHR46288:SF18">
    <property type="entry name" value="CYSTEINE_HISTIDINE-RICH C1 DOMAIN FAMILY PROTEIN"/>
    <property type="match status" value="1"/>
</dbReference>
<dbReference type="SUPFAM" id="SSF57889">
    <property type="entry name" value="Cysteine-rich domain"/>
    <property type="match status" value="1"/>
</dbReference>
<evidence type="ECO:0000313" key="4">
    <source>
        <dbReference type="EMBL" id="KAH0854291.1"/>
    </source>
</evidence>
<evidence type="ECO:0000313" key="5">
    <source>
        <dbReference type="EMBL" id="KAH0863138.1"/>
    </source>
</evidence>
<evidence type="ECO:0000256" key="1">
    <source>
        <dbReference type="ARBA" id="ARBA00022737"/>
    </source>
</evidence>
<keyword evidence="1" id="KW-0677">Repeat</keyword>
<name>A0ABQ7Y4N4_BRANA</name>
<dbReference type="Pfam" id="PF03107">
    <property type="entry name" value="C1_2"/>
    <property type="match status" value="3"/>
</dbReference>
<accession>A0ABQ7Y4N4</accession>
<evidence type="ECO:0000259" key="3">
    <source>
        <dbReference type="Pfam" id="PF03107"/>
    </source>
</evidence>
<evidence type="ECO:0000256" key="2">
    <source>
        <dbReference type="SAM" id="MobiDB-lite"/>
    </source>
</evidence>
<proteinExistence type="predicted"/>
<reference evidence="5 6" key="1">
    <citation type="submission" date="2021-05" db="EMBL/GenBank/DDBJ databases">
        <title>Genome Assembly of Synthetic Allotetraploid Brassica napus Reveals Homoeologous Exchanges between Subgenomes.</title>
        <authorList>
            <person name="Davis J.T."/>
        </authorList>
    </citation>
    <scope>NUCLEOTIDE SEQUENCE [LARGE SCALE GENOMIC DNA]</scope>
    <source>
        <strain evidence="6">cv. Da-Ae</strain>
        <tissue evidence="5">Seedling</tissue>
    </source>
</reference>